<keyword evidence="2 4" id="KW-0863">Zinc-finger</keyword>
<dbReference type="InterPro" id="IPR000571">
    <property type="entry name" value="Znf_CCCH"/>
</dbReference>
<evidence type="ECO:0000256" key="1">
    <source>
        <dbReference type="ARBA" id="ARBA00022723"/>
    </source>
</evidence>
<keyword evidence="3 4" id="KW-0862">Zinc</keyword>
<feature type="compositionally biased region" description="Acidic residues" evidence="5">
    <location>
        <begin position="1"/>
        <end position="17"/>
    </location>
</feature>
<name>A0AA36J9L5_9DINO</name>
<feature type="region of interest" description="Disordered" evidence="5">
    <location>
        <begin position="1"/>
        <end position="31"/>
    </location>
</feature>
<feature type="zinc finger region" description="C3H1-type" evidence="4">
    <location>
        <begin position="117"/>
        <end position="144"/>
    </location>
</feature>
<feature type="domain" description="C3H1-type" evidence="6">
    <location>
        <begin position="117"/>
        <end position="144"/>
    </location>
</feature>
<dbReference type="Gene3D" id="4.10.1000.10">
    <property type="entry name" value="Zinc finger, CCCH-type"/>
    <property type="match status" value="1"/>
</dbReference>
<sequence>MDWLQPDDDEAVEEEVEAPSKRPRLQAGDDDDAFDFEADLQKVAEPKESKGSGMLSDHGVSCTQLVVAEPPPQTLATPSPAPKQSATRYIYNGRMKRWELRTAKPQKEDAKRVQGPRRKVRLCRFYATGGCRWGNSCYYAHSEEELALEDAAYQQQVIAECAYKAWEDALQGLCSYAQSLSVRLALRFEAQPNQLLPTMEKAGLPIAGEGARAAVKMLLRLCHPDKCGHPEARGEVCQAISPGNSSCVHVPSVCNPLGKDCQGKDCQQSLGKKY</sequence>
<reference evidence="7" key="1">
    <citation type="submission" date="2023-08" db="EMBL/GenBank/DDBJ databases">
        <authorList>
            <person name="Chen Y."/>
            <person name="Shah S."/>
            <person name="Dougan E. K."/>
            <person name="Thang M."/>
            <person name="Chan C."/>
        </authorList>
    </citation>
    <scope>NUCLEOTIDE SEQUENCE</scope>
</reference>
<dbReference type="InterPro" id="IPR036855">
    <property type="entry name" value="Znf_CCCH_sf"/>
</dbReference>
<dbReference type="EMBL" id="CAUJNA010003424">
    <property type="protein sequence ID" value="CAJ1401624.1"/>
    <property type="molecule type" value="Genomic_DNA"/>
</dbReference>
<keyword evidence="8" id="KW-1185">Reference proteome</keyword>
<dbReference type="Proteomes" id="UP001178507">
    <property type="component" value="Unassembled WGS sequence"/>
</dbReference>
<dbReference type="SUPFAM" id="SSF90229">
    <property type="entry name" value="CCCH zinc finger"/>
    <property type="match status" value="1"/>
</dbReference>
<dbReference type="PROSITE" id="PS50103">
    <property type="entry name" value="ZF_C3H1"/>
    <property type="match status" value="1"/>
</dbReference>
<gene>
    <name evidence="7" type="ORF">EVOR1521_LOCUS24737</name>
</gene>
<evidence type="ECO:0000313" key="7">
    <source>
        <dbReference type="EMBL" id="CAJ1401624.1"/>
    </source>
</evidence>
<dbReference type="InterPro" id="IPR041367">
    <property type="entry name" value="Znf-CCCH_4"/>
</dbReference>
<accession>A0AA36J9L5</accession>
<comment type="caution">
    <text evidence="7">The sequence shown here is derived from an EMBL/GenBank/DDBJ whole genome shotgun (WGS) entry which is preliminary data.</text>
</comment>
<dbReference type="AlphaFoldDB" id="A0AA36J9L5"/>
<evidence type="ECO:0000313" key="8">
    <source>
        <dbReference type="Proteomes" id="UP001178507"/>
    </source>
</evidence>
<dbReference type="Pfam" id="PF18044">
    <property type="entry name" value="zf-CCCH_4"/>
    <property type="match status" value="1"/>
</dbReference>
<evidence type="ECO:0000259" key="6">
    <source>
        <dbReference type="PROSITE" id="PS50103"/>
    </source>
</evidence>
<evidence type="ECO:0000256" key="5">
    <source>
        <dbReference type="SAM" id="MobiDB-lite"/>
    </source>
</evidence>
<dbReference type="GO" id="GO:0008270">
    <property type="term" value="F:zinc ion binding"/>
    <property type="evidence" value="ECO:0007669"/>
    <property type="project" value="UniProtKB-KW"/>
</dbReference>
<keyword evidence="1 4" id="KW-0479">Metal-binding</keyword>
<evidence type="ECO:0000256" key="3">
    <source>
        <dbReference type="ARBA" id="ARBA00022833"/>
    </source>
</evidence>
<organism evidence="7 8">
    <name type="scientific">Effrenium voratum</name>
    <dbReference type="NCBI Taxonomy" id="2562239"/>
    <lineage>
        <taxon>Eukaryota</taxon>
        <taxon>Sar</taxon>
        <taxon>Alveolata</taxon>
        <taxon>Dinophyceae</taxon>
        <taxon>Suessiales</taxon>
        <taxon>Symbiodiniaceae</taxon>
        <taxon>Effrenium</taxon>
    </lineage>
</organism>
<protein>
    <recommendedName>
        <fullName evidence="6">C3H1-type domain-containing protein</fullName>
    </recommendedName>
</protein>
<evidence type="ECO:0000256" key="4">
    <source>
        <dbReference type="PROSITE-ProRule" id="PRU00723"/>
    </source>
</evidence>
<evidence type="ECO:0000256" key="2">
    <source>
        <dbReference type="ARBA" id="ARBA00022771"/>
    </source>
</evidence>
<proteinExistence type="predicted"/>
<dbReference type="SMART" id="SM00356">
    <property type="entry name" value="ZnF_C3H1"/>
    <property type="match status" value="1"/>
</dbReference>